<dbReference type="EMBL" id="AUZY01006204">
    <property type="protein sequence ID" value="EQD55077.1"/>
    <property type="molecule type" value="Genomic_DNA"/>
</dbReference>
<name>T1AD93_9ZZZZ</name>
<evidence type="ECO:0000313" key="1">
    <source>
        <dbReference type="EMBL" id="EQD55077.1"/>
    </source>
</evidence>
<organism evidence="1">
    <name type="scientific">mine drainage metagenome</name>
    <dbReference type="NCBI Taxonomy" id="410659"/>
    <lineage>
        <taxon>unclassified sequences</taxon>
        <taxon>metagenomes</taxon>
        <taxon>ecological metagenomes</taxon>
    </lineage>
</organism>
<reference evidence="1" key="1">
    <citation type="submission" date="2013-08" db="EMBL/GenBank/DDBJ databases">
        <authorList>
            <person name="Mendez C."/>
            <person name="Richter M."/>
            <person name="Ferrer M."/>
            <person name="Sanchez J."/>
        </authorList>
    </citation>
    <scope>NUCLEOTIDE SEQUENCE</scope>
</reference>
<proteinExistence type="predicted"/>
<gene>
    <name evidence="1" type="ORF">B1B_09390</name>
</gene>
<reference evidence="1" key="2">
    <citation type="journal article" date="2014" name="ISME J.">
        <title>Microbial stratification in low pH oxic and suboxic macroscopic growths along an acid mine drainage.</title>
        <authorList>
            <person name="Mendez-Garcia C."/>
            <person name="Mesa V."/>
            <person name="Sprenger R.R."/>
            <person name="Richter M."/>
            <person name="Diez M.S."/>
            <person name="Solano J."/>
            <person name="Bargiela R."/>
            <person name="Golyshina O.V."/>
            <person name="Manteca A."/>
            <person name="Ramos J.L."/>
            <person name="Gallego J.R."/>
            <person name="Llorente I."/>
            <person name="Martins Dos Santos V.A."/>
            <person name="Jensen O.N."/>
            <person name="Pelaez A.I."/>
            <person name="Sanchez J."/>
            <person name="Ferrer M."/>
        </authorList>
    </citation>
    <scope>NUCLEOTIDE SEQUENCE</scope>
</reference>
<dbReference type="AlphaFoldDB" id="T1AD93"/>
<accession>T1AD93</accession>
<protein>
    <submittedName>
        <fullName evidence="1">AlgJ</fullName>
    </submittedName>
</protein>
<comment type="caution">
    <text evidence="1">The sequence shown here is derived from an EMBL/GenBank/DDBJ whole genome shotgun (WGS) entry which is preliminary data.</text>
</comment>
<sequence>MFLLSMATLPLFQGCSEHRSTNLIISAWGPHTTQVGVAFNTQPNGDAAFWVDTNQKLSSNATIVFNSVKLKSAVTRKLVTALVPADLYAKKGTYPLYVVNTVKGNQEKSNTVDFIVTPK</sequence>